<comment type="similarity">
    <text evidence="3">Belongs to the class-II aminoacyl-tRNA synthetase family. Alax-L subfamily.</text>
</comment>
<dbReference type="Pfam" id="PF07973">
    <property type="entry name" value="tRNA_SAD"/>
    <property type="match status" value="1"/>
</dbReference>
<keyword evidence="10" id="KW-0472">Membrane</keyword>
<evidence type="ECO:0000256" key="10">
    <source>
        <dbReference type="SAM" id="Phobius"/>
    </source>
</evidence>
<dbReference type="InterPro" id="IPR012947">
    <property type="entry name" value="tRNA_SAD"/>
</dbReference>
<evidence type="ECO:0000256" key="3">
    <source>
        <dbReference type="ARBA" id="ARBA00008429"/>
    </source>
</evidence>
<dbReference type="AlphaFoldDB" id="A0AAE1PCP3"/>
<dbReference type="SMART" id="SM00863">
    <property type="entry name" value="tRNA_SAD"/>
    <property type="match status" value="1"/>
</dbReference>
<dbReference type="Proteomes" id="UP001292094">
    <property type="component" value="Unassembled WGS sequence"/>
</dbReference>
<dbReference type="Gene3D" id="2.40.30.130">
    <property type="match status" value="1"/>
</dbReference>
<keyword evidence="10" id="KW-1133">Transmembrane helix</keyword>
<dbReference type="PANTHER" id="PTHR43462">
    <property type="entry name" value="ALANYL-TRNA EDITING PROTEIN"/>
    <property type="match status" value="1"/>
</dbReference>
<dbReference type="InterPro" id="IPR051335">
    <property type="entry name" value="Alanyl-tRNA_Editing_Enzymes"/>
</dbReference>
<feature type="transmembrane region" description="Helical" evidence="10">
    <location>
        <begin position="602"/>
        <end position="624"/>
    </location>
</feature>
<evidence type="ECO:0000256" key="1">
    <source>
        <dbReference type="ARBA" id="ARBA00001947"/>
    </source>
</evidence>
<dbReference type="PROSITE" id="PS50860">
    <property type="entry name" value="AA_TRNA_LIGASE_II_ALA"/>
    <property type="match status" value="1"/>
</dbReference>
<dbReference type="Gene3D" id="3.30.980.10">
    <property type="entry name" value="Threonyl-trna Synthetase, Chain A, domain 2"/>
    <property type="match status" value="1"/>
</dbReference>
<proteinExistence type="inferred from homology"/>
<evidence type="ECO:0000313" key="13">
    <source>
        <dbReference type="Proteomes" id="UP001292094"/>
    </source>
</evidence>
<dbReference type="InterPro" id="IPR009000">
    <property type="entry name" value="Transl_B-barrel_sf"/>
</dbReference>
<evidence type="ECO:0000256" key="2">
    <source>
        <dbReference type="ARBA" id="ARBA00004496"/>
    </source>
</evidence>
<organism evidence="12 13">
    <name type="scientific">Petrolisthes manimaculis</name>
    <dbReference type="NCBI Taxonomy" id="1843537"/>
    <lineage>
        <taxon>Eukaryota</taxon>
        <taxon>Metazoa</taxon>
        <taxon>Ecdysozoa</taxon>
        <taxon>Arthropoda</taxon>
        <taxon>Crustacea</taxon>
        <taxon>Multicrustacea</taxon>
        <taxon>Malacostraca</taxon>
        <taxon>Eumalacostraca</taxon>
        <taxon>Eucarida</taxon>
        <taxon>Decapoda</taxon>
        <taxon>Pleocyemata</taxon>
        <taxon>Anomura</taxon>
        <taxon>Galatheoidea</taxon>
        <taxon>Porcellanidae</taxon>
        <taxon>Petrolisthes</taxon>
    </lineage>
</organism>
<dbReference type="SUPFAM" id="SSF50447">
    <property type="entry name" value="Translation proteins"/>
    <property type="match status" value="1"/>
</dbReference>
<name>A0AAE1PCP3_9EUCA</name>
<accession>A0AAE1PCP3</accession>
<comment type="subcellular location">
    <subcellularLocation>
        <location evidence="2">Cytoplasm</location>
    </subcellularLocation>
</comment>
<dbReference type="PANTHER" id="PTHR43462:SF1">
    <property type="entry name" value="ALANYL-TRNA EDITING PROTEIN AARSD1"/>
    <property type="match status" value="1"/>
</dbReference>
<feature type="domain" description="Alanyl-transfer RNA synthetases family profile" evidence="11">
    <location>
        <begin position="1"/>
        <end position="287"/>
    </location>
</feature>
<reference evidence="12" key="1">
    <citation type="submission" date="2023-11" db="EMBL/GenBank/DDBJ databases">
        <title>Genome assemblies of two species of porcelain crab, Petrolisthes cinctipes and Petrolisthes manimaculis (Anomura: Porcellanidae).</title>
        <authorList>
            <person name="Angst P."/>
        </authorList>
    </citation>
    <scope>NUCLEOTIDE SEQUENCE</scope>
    <source>
        <strain evidence="12">PB745_02</strain>
        <tissue evidence="12">Gill</tissue>
    </source>
</reference>
<feature type="transmembrane region" description="Helical" evidence="10">
    <location>
        <begin position="540"/>
        <end position="562"/>
    </location>
</feature>
<dbReference type="InterPro" id="IPR018163">
    <property type="entry name" value="Thr/Ala-tRNA-synth_IIc_edit"/>
</dbReference>
<keyword evidence="13" id="KW-1185">Reference proteome</keyword>
<evidence type="ECO:0000256" key="9">
    <source>
        <dbReference type="SAM" id="MobiDB-lite"/>
    </source>
</evidence>
<dbReference type="GO" id="GO:0003676">
    <property type="term" value="F:nucleic acid binding"/>
    <property type="evidence" value="ECO:0007669"/>
    <property type="project" value="InterPro"/>
</dbReference>
<evidence type="ECO:0000256" key="7">
    <source>
        <dbReference type="ARBA" id="ARBA00022917"/>
    </source>
</evidence>
<evidence type="ECO:0000313" key="12">
    <source>
        <dbReference type="EMBL" id="KAK4305998.1"/>
    </source>
</evidence>
<comment type="cofactor">
    <cofactor evidence="1">
        <name>Zn(2+)</name>
        <dbReference type="ChEBI" id="CHEBI:29105"/>
    </cofactor>
</comment>
<evidence type="ECO:0000259" key="11">
    <source>
        <dbReference type="PROSITE" id="PS50860"/>
    </source>
</evidence>
<dbReference type="GO" id="GO:0046872">
    <property type="term" value="F:metal ion binding"/>
    <property type="evidence" value="ECO:0007669"/>
    <property type="project" value="UniProtKB-KW"/>
</dbReference>
<evidence type="ECO:0000256" key="6">
    <source>
        <dbReference type="ARBA" id="ARBA00022833"/>
    </source>
</evidence>
<comment type="caution">
    <text evidence="12">The sequence shown here is derived from an EMBL/GenBank/DDBJ whole genome shotgun (WGS) entry which is preliminary data.</text>
</comment>
<dbReference type="EMBL" id="JAWZYT010002200">
    <property type="protein sequence ID" value="KAK4305998.1"/>
    <property type="molecule type" value="Genomic_DNA"/>
</dbReference>
<evidence type="ECO:0000256" key="4">
    <source>
        <dbReference type="ARBA" id="ARBA00022490"/>
    </source>
</evidence>
<feature type="coiled-coil region" evidence="8">
    <location>
        <begin position="3"/>
        <end position="51"/>
    </location>
</feature>
<dbReference type="GO" id="GO:0006419">
    <property type="term" value="P:alanyl-tRNA aminoacylation"/>
    <property type="evidence" value="ECO:0007669"/>
    <property type="project" value="InterPro"/>
</dbReference>
<evidence type="ECO:0000256" key="5">
    <source>
        <dbReference type="ARBA" id="ARBA00022723"/>
    </source>
</evidence>
<protein>
    <recommendedName>
        <fullName evidence="11">Alanyl-transfer RNA synthetases family profile domain-containing protein</fullName>
    </recommendedName>
</protein>
<dbReference type="GO" id="GO:0005524">
    <property type="term" value="F:ATP binding"/>
    <property type="evidence" value="ECO:0007669"/>
    <property type="project" value="InterPro"/>
</dbReference>
<dbReference type="GO" id="GO:0004813">
    <property type="term" value="F:alanine-tRNA ligase activity"/>
    <property type="evidence" value="ECO:0007669"/>
    <property type="project" value="InterPro"/>
</dbReference>
<dbReference type="InterPro" id="IPR018165">
    <property type="entry name" value="Ala-tRNA-synth_IIc_core"/>
</dbReference>
<keyword evidence="8" id="KW-0175">Coiled coil</keyword>
<sequence length="866" mass="95601">MAYNDKEEENLALRRTNKITEEENIILKEDNKQLINQIRSLEDRMDNLKYTTKVVSCVPANIQLVVNGKKKKVDCYETIFEDTVFFPEGGGQPDDHGWVGEFSVLRVLRKGDVAVHYLDGPLDNNTTVLQQLDWTRRHNHMQQHSAQHLITAVADTMYGHETTSWYLGETLSHIELNTEEVTQEQMQNIEDKVNQYICASTPVTTEEYQATDPKLKEIRTRGLPEDVSGEVRVVSIEGVDANMCCGTHVSNLAQLQAVKLLYTERGKAKKTLLYFMAGSRLLRYLGDCISRERQLNTLLHTNPAEHTHLVQKLQLNLKQAQKSLKDGFRDLATLEAQRFLTQQPTPQIFTHHRKDGDLEYLGAIINEIDNEAVMKLLTCGEDKGIGTLILHGPPHLVAQVAPRVCEILDGRGGGKTRFTGKVKKVGKRTEAEKYIRSVLNTVVSQSVSQQGKSAVLSPVMALPAWRVRSFLGCVSVQRGAIIIAIIGVLESLVEASRAVLVLYGTELSFTQCHASARTVYQDNDDADKRKSICPSEQTVFMFRCLISIRIVVLFINVLLSALMMHGAKQKKPRLMAPWLWWQLSYIFLTVLAIFSIGSFSTIMFNLLLLTSHIYLFLVVNSCYLQFMEDNLRNGGVMVLAVARPHSEMHLTIPSPPHLKDDPPPPYPGPTSVTNMAYFPNDDFLPHAPSYAPPYSPYHTVGDTNMPPPPPYSNIAPNPQPPMAAVATTTTMAPQSGTPYQATAMAPQSGTPYQATAIAPQSGGTTYQSTATPQSTTIAPQSGGTPPYQTLAPSPQSGGGTNTPYQPVGHQRHQEPMENVDVVGGGGVDGGVVETSVDAPDEIGNDAQDESGNETAPLVNKQTHTLK</sequence>
<gene>
    <name evidence="12" type="ORF">Pmani_022144</name>
</gene>
<feature type="compositionally biased region" description="Polar residues" evidence="9">
    <location>
        <begin position="761"/>
        <end position="795"/>
    </location>
</feature>
<dbReference type="GO" id="GO:0002196">
    <property type="term" value="F:Ser-tRNA(Ala) deacylase activity"/>
    <property type="evidence" value="ECO:0007669"/>
    <property type="project" value="TreeGrafter"/>
</dbReference>
<keyword evidence="4" id="KW-0963">Cytoplasm</keyword>
<dbReference type="SUPFAM" id="SSF55186">
    <property type="entry name" value="ThrRS/AlaRS common domain"/>
    <property type="match status" value="1"/>
</dbReference>
<evidence type="ECO:0000256" key="8">
    <source>
        <dbReference type="SAM" id="Coils"/>
    </source>
</evidence>
<keyword evidence="10" id="KW-0812">Transmembrane</keyword>
<feature type="compositionally biased region" description="Acidic residues" evidence="9">
    <location>
        <begin position="838"/>
        <end position="851"/>
    </location>
</feature>
<keyword evidence="7" id="KW-0648">Protein biosynthesis</keyword>
<keyword evidence="6" id="KW-0862">Zinc</keyword>
<feature type="transmembrane region" description="Helical" evidence="10">
    <location>
        <begin position="574"/>
        <end position="596"/>
    </location>
</feature>
<dbReference type="GO" id="GO:0005737">
    <property type="term" value="C:cytoplasm"/>
    <property type="evidence" value="ECO:0007669"/>
    <property type="project" value="UniProtKB-SubCell"/>
</dbReference>
<keyword evidence="5" id="KW-0479">Metal-binding</keyword>
<feature type="region of interest" description="Disordered" evidence="9">
    <location>
        <begin position="758"/>
        <end position="866"/>
    </location>
</feature>
<dbReference type="FunFam" id="3.30.980.10:FF:000007">
    <property type="entry name" value="alanyl-tRNA editing protein Aarsd1"/>
    <property type="match status" value="1"/>
</dbReference>